<accession>A0A6C0EUX0</accession>
<sequence length="302" mass="35863">MDGSKKIMVTSAPYQFQIIDNTLFSRDKTEIYSRNFKIGGTYPDCVNISIIYENNKPVDASIPSLLNDPECSFIRPLEKGGGVIIMIKTLLNYVYTQLPTLTHIKFDDKSSIECATEEELKKGSKFRKKGTYVKPMPLYYFSILFNGQTWYEKYFNAKQKDEVRHLQYRTRVDEFLYSSEFKANMQFDRFVSLIDKREEEMTELYQYYNNANNFNDFFQSIPKQERCRLIRSWIEQFMKFILKDVFYNENWIILFPLEISGGNKKIRNKNNKNNKTRKYYCPKGIITNKFQSKNICISPEDI</sequence>
<dbReference type="AlphaFoldDB" id="A0A6C0EUX0"/>
<organism evidence="1">
    <name type="scientific">viral metagenome</name>
    <dbReference type="NCBI Taxonomy" id="1070528"/>
    <lineage>
        <taxon>unclassified sequences</taxon>
        <taxon>metagenomes</taxon>
        <taxon>organismal metagenomes</taxon>
    </lineage>
</organism>
<name>A0A6C0EUX0_9ZZZZ</name>
<protein>
    <submittedName>
        <fullName evidence="1">Uncharacterized protein</fullName>
    </submittedName>
</protein>
<proteinExistence type="predicted"/>
<reference evidence="1" key="1">
    <citation type="journal article" date="2020" name="Nature">
        <title>Giant virus diversity and host interactions through global metagenomics.</title>
        <authorList>
            <person name="Schulz F."/>
            <person name="Roux S."/>
            <person name="Paez-Espino D."/>
            <person name="Jungbluth S."/>
            <person name="Walsh D.A."/>
            <person name="Denef V.J."/>
            <person name="McMahon K.D."/>
            <person name="Konstantinidis K.T."/>
            <person name="Eloe-Fadrosh E.A."/>
            <person name="Kyrpides N.C."/>
            <person name="Woyke T."/>
        </authorList>
    </citation>
    <scope>NUCLEOTIDE SEQUENCE</scope>
    <source>
        <strain evidence="1">GVMAG-M-3300009161-30</strain>
    </source>
</reference>
<dbReference type="EMBL" id="MN738953">
    <property type="protein sequence ID" value="QHT32887.1"/>
    <property type="molecule type" value="Genomic_DNA"/>
</dbReference>
<evidence type="ECO:0000313" key="1">
    <source>
        <dbReference type="EMBL" id="QHT32887.1"/>
    </source>
</evidence>